<dbReference type="SUPFAM" id="SSF52038">
    <property type="entry name" value="Barstar-related"/>
    <property type="match status" value="1"/>
</dbReference>
<comment type="caution">
    <text evidence="3">The sequence shown here is derived from an EMBL/GenBank/DDBJ whole genome shotgun (WGS) entry which is preliminary data.</text>
</comment>
<dbReference type="InterPro" id="IPR035905">
    <property type="entry name" value="Barstar-like_sf"/>
</dbReference>
<evidence type="ECO:0000256" key="1">
    <source>
        <dbReference type="ARBA" id="ARBA00006845"/>
    </source>
</evidence>
<proteinExistence type="inferred from homology"/>
<dbReference type="Proteomes" id="UP000179047">
    <property type="component" value="Unassembled WGS sequence"/>
</dbReference>
<dbReference type="InterPro" id="IPR000468">
    <property type="entry name" value="Barstar"/>
</dbReference>
<evidence type="ECO:0000259" key="2">
    <source>
        <dbReference type="Pfam" id="PF01337"/>
    </source>
</evidence>
<reference evidence="3 4" key="1">
    <citation type="journal article" date="2016" name="Nat. Commun.">
        <title>Thousands of microbial genomes shed light on interconnected biogeochemical processes in an aquifer system.</title>
        <authorList>
            <person name="Anantharaman K."/>
            <person name="Brown C.T."/>
            <person name="Hug L.A."/>
            <person name="Sharon I."/>
            <person name="Castelle C.J."/>
            <person name="Probst A.J."/>
            <person name="Thomas B.C."/>
            <person name="Singh A."/>
            <person name="Wilkins M.J."/>
            <person name="Karaoz U."/>
            <person name="Brodie E.L."/>
            <person name="Williams K.H."/>
            <person name="Hubbard S.S."/>
            <person name="Banfield J.F."/>
        </authorList>
    </citation>
    <scope>NUCLEOTIDE SEQUENCE [LARGE SCALE GENOMIC DNA]</scope>
</reference>
<evidence type="ECO:0000313" key="3">
    <source>
        <dbReference type="EMBL" id="OGN27514.1"/>
    </source>
</evidence>
<gene>
    <name evidence="3" type="ORF">A3A33_04805</name>
</gene>
<evidence type="ECO:0000313" key="4">
    <source>
        <dbReference type="Proteomes" id="UP000179047"/>
    </source>
</evidence>
<protein>
    <recommendedName>
        <fullName evidence="2">Barstar (barnase inhibitor) domain-containing protein</fullName>
    </recommendedName>
</protein>
<dbReference type="EMBL" id="MGKP01000029">
    <property type="protein sequence ID" value="OGN27514.1"/>
    <property type="molecule type" value="Genomic_DNA"/>
</dbReference>
<dbReference type="Gene3D" id="3.30.370.10">
    <property type="entry name" value="Barstar-like"/>
    <property type="match status" value="1"/>
</dbReference>
<sequence length="288" mass="33272">MEIIVDLEGLKTKQEVLLKFGEVFEFGGPDGNVPVEAINAGKGWGINWDAMNDSLSHLEAGGIWGTSKKFMFPLYMKVVNYQDFAKNDPEGFTILEDILKISAERYHKEHKSFQYTFPYTWITSGGFNQLEKDILQWYKDYYHDANLNAQIDSARFVSREWTKVGFFVNFVVDKTLGRVEIKNGAFDHPWPIEGPQLESPQIGYGGDVLLWDGFQEDVGYIDSLELYAHGDRFDEYVHEYSIYSPGKGTRMSNEHTPWGRFVNRFRRLYIKLNPACQPKLYKSVKAKN</sequence>
<name>A0A1F8GQ37_9BACT</name>
<dbReference type="STRING" id="1802701.A3A33_04805"/>
<accession>A0A1F8GQ37</accession>
<organism evidence="3 4">
    <name type="scientific">Candidatus Yanofskybacteria bacterium RIFCSPLOWO2_01_FULL_49_25</name>
    <dbReference type="NCBI Taxonomy" id="1802701"/>
    <lineage>
        <taxon>Bacteria</taxon>
        <taxon>Candidatus Yanofskyibacteriota</taxon>
    </lineage>
</organism>
<feature type="domain" description="Barstar (barnase inhibitor)" evidence="2">
    <location>
        <begin position="38"/>
        <end position="116"/>
    </location>
</feature>
<comment type="similarity">
    <text evidence="1">Belongs to the barstar family.</text>
</comment>
<dbReference type="Pfam" id="PF01337">
    <property type="entry name" value="Barstar"/>
    <property type="match status" value="1"/>
</dbReference>
<dbReference type="AlphaFoldDB" id="A0A1F8GQ37"/>